<gene>
    <name evidence="2 4" type="primary">iolB</name>
    <name evidence="4" type="ORF">DS831_04050</name>
</gene>
<dbReference type="Pfam" id="PF04962">
    <property type="entry name" value="KduI"/>
    <property type="match status" value="1"/>
</dbReference>
<evidence type="ECO:0000256" key="2">
    <source>
        <dbReference type="HAMAP-Rule" id="MF_01673"/>
    </source>
</evidence>
<sequence>MTELKFQAQKQELKPGITVIQDVTNNNAPLKYAGLKLIQLQKDATYTETLNQIEVCVVALSGHINVVEGEHHFENIGTRDSVFAKRPTDSVYISNDHTYQVTAVTEKAEVVLCYAPSSKQLPTKLISAADNTIEDRGNHSIKRHVHNILPEDNPSANSLLVVEVYTDGGNFSSYPPHRHDHDNLPTESSLEEIYLHKIEPKQGFVFHRVYTDDRSLDETMSVENNDVVVVPKGYHPVGVPDGYNSYYLNVMAGPVRTWKFHNDPDHEWILHRK</sequence>
<dbReference type="GO" id="GO:0102482">
    <property type="term" value="F:5-deoxy-D-glucuronate isomerase activity"/>
    <property type="evidence" value="ECO:0007669"/>
    <property type="project" value="UniProtKB-EC"/>
</dbReference>
<dbReference type="PANTHER" id="PTHR39193:SF1">
    <property type="entry name" value="5-DEOXY-GLUCURONATE ISOMERASE"/>
    <property type="match status" value="1"/>
</dbReference>
<keyword evidence="5" id="KW-1185">Reference proteome</keyword>
<dbReference type="OrthoDB" id="9799936at2"/>
<dbReference type="InterPro" id="IPR011051">
    <property type="entry name" value="RmlC_Cupin_sf"/>
</dbReference>
<reference evidence="4 5" key="1">
    <citation type="submission" date="2018-07" db="EMBL/GenBank/DDBJ databases">
        <title>Genome sequences of six Lactobacillus spp. isolated from bumble bee guts.</title>
        <authorList>
            <person name="Motta E.V.S."/>
            <person name="Moran N.A."/>
        </authorList>
    </citation>
    <scope>NUCLEOTIDE SEQUENCE [LARGE SCALE GENOMIC DNA]</scope>
    <source>
        <strain evidence="4 5">BI-1.1</strain>
    </source>
</reference>
<dbReference type="EC" id="5.3.1.30" evidence="2 3"/>
<dbReference type="UniPathway" id="UPA00076">
    <property type="reaction ID" value="UER00920"/>
</dbReference>
<dbReference type="InterPro" id="IPR024203">
    <property type="entry name" value="Deoxy-glucuronate_isom_IolB"/>
</dbReference>
<accession>A0A417ZHN9</accession>
<protein>
    <recommendedName>
        <fullName evidence="2 3">5-deoxy-glucuronate isomerase</fullName>
        <shortName evidence="2">5DG isomerase</shortName>
        <ecNumber evidence="2 3">5.3.1.30</ecNumber>
    </recommendedName>
</protein>
<dbReference type="NCBIfam" id="TIGR04378">
    <property type="entry name" value="myo_inos_iolB"/>
    <property type="match status" value="1"/>
</dbReference>
<evidence type="ECO:0000256" key="3">
    <source>
        <dbReference type="NCBIfam" id="TIGR04378"/>
    </source>
</evidence>
<evidence type="ECO:0000313" key="4">
    <source>
        <dbReference type="EMBL" id="RHW51204.1"/>
    </source>
</evidence>
<comment type="similarity">
    <text evidence="2">Belongs to the isomerase IolB family.</text>
</comment>
<comment type="catalytic activity">
    <reaction evidence="2">
        <text>5-deoxy-D-glucuronate = 5-dehydro-2-deoxy-D-gluconate</text>
        <dbReference type="Rhea" id="RHEA:25840"/>
        <dbReference type="ChEBI" id="CHEBI:16669"/>
        <dbReference type="ChEBI" id="CHEBI:58852"/>
        <dbReference type="EC" id="5.3.1.30"/>
    </reaction>
</comment>
<comment type="pathway">
    <text evidence="2">Polyol metabolism; myo-inositol degradation into acetyl-CoA; acetyl-CoA from myo-inositol: step 4/7.</text>
</comment>
<dbReference type="InterPro" id="IPR021120">
    <property type="entry name" value="KduI/IolB_isomerase"/>
</dbReference>
<evidence type="ECO:0000313" key="5">
    <source>
        <dbReference type="Proteomes" id="UP000284109"/>
    </source>
</evidence>
<dbReference type="AlphaFoldDB" id="A0A417ZHN9"/>
<keyword evidence="1 2" id="KW-0413">Isomerase</keyword>
<name>A0A417ZHN9_9LACO</name>
<comment type="caution">
    <text evidence="4">The sequence shown here is derived from an EMBL/GenBank/DDBJ whole genome shotgun (WGS) entry which is preliminary data.</text>
</comment>
<dbReference type="EMBL" id="QOCR01000002">
    <property type="protein sequence ID" value="RHW51204.1"/>
    <property type="molecule type" value="Genomic_DNA"/>
</dbReference>
<dbReference type="SUPFAM" id="SSF51182">
    <property type="entry name" value="RmlC-like cupins"/>
    <property type="match status" value="1"/>
</dbReference>
<dbReference type="InterPro" id="IPR014710">
    <property type="entry name" value="RmlC-like_jellyroll"/>
</dbReference>
<evidence type="ECO:0000256" key="1">
    <source>
        <dbReference type="ARBA" id="ARBA00023235"/>
    </source>
</evidence>
<dbReference type="PANTHER" id="PTHR39193">
    <property type="entry name" value="5-DEOXY-GLUCURONATE ISOMERASE"/>
    <property type="match status" value="1"/>
</dbReference>
<proteinExistence type="inferred from homology"/>
<dbReference type="GO" id="GO:0019310">
    <property type="term" value="P:inositol catabolic process"/>
    <property type="evidence" value="ECO:0007669"/>
    <property type="project" value="UniProtKB-UniRule"/>
</dbReference>
<dbReference type="Proteomes" id="UP000284109">
    <property type="component" value="Unassembled WGS sequence"/>
</dbReference>
<dbReference type="HAMAP" id="MF_01673">
    <property type="entry name" value="IolB"/>
    <property type="match status" value="1"/>
</dbReference>
<dbReference type="PIRSF" id="PIRSF036628">
    <property type="entry name" value="IolB"/>
    <property type="match status" value="1"/>
</dbReference>
<dbReference type="GO" id="GO:0008880">
    <property type="term" value="F:glucuronate isomerase activity"/>
    <property type="evidence" value="ECO:0007669"/>
    <property type="project" value="InterPro"/>
</dbReference>
<dbReference type="InterPro" id="IPR023770">
    <property type="entry name" value="IolB_Bacilli"/>
</dbReference>
<dbReference type="Gene3D" id="2.60.120.10">
    <property type="entry name" value="Jelly Rolls"/>
    <property type="match status" value="2"/>
</dbReference>
<organism evidence="4 5">
    <name type="scientific">Bombilactobacillus bombi</name>
    <dbReference type="NCBI Taxonomy" id="1303590"/>
    <lineage>
        <taxon>Bacteria</taxon>
        <taxon>Bacillati</taxon>
        <taxon>Bacillota</taxon>
        <taxon>Bacilli</taxon>
        <taxon>Lactobacillales</taxon>
        <taxon>Lactobacillaceae</taxon>
        <taxon>Bombilactobacillus</taxon>
    </lineage>
</organism>
<comment type="function">
    <text evidence="2">Involved in the isomerization of 5-deoxy-glucuronate (5DG) to 5-dehydro-2-deoxy-D-gluconate (DKG or 2-deoxy-5-keto-D-gluconate).</text>
</comment>
<dbReference type="RefSeq" id="WP_118900656.1">
    <property type="nucleotide sequence ID" value="NZ_QOCR01000002.1"/>
</dbReference>